<organism evidence="1 2">
    <name type="scientific">Enhydrobacter aerosaccus</name>
    <dbReference type="NCBI Taxonomy" id="225324"/>
    <lineage>
        <taxon>Bacteria</taxon>
        <taxon>Pseudomonadati</taxon>
        <taxon>Pseudomonadota</taxon>
        <taxon>Alphaproteobacteria</taxon>
        <taxon>Hyphomicrobiales</taxon>
        <taxon>Enhydrobacter</taxon>
    </lineage>
</organism>
<dbReference type="Proteomes" id="UP000190092">
    <property type="component" value="Unassembled WGS sequence"/>
</dbReference>
<dbReference type="AlphaFoldDB" id="A0A1T4RPS2"/>
<name>A0A1T4RPS2_9HYPH</name>
<reference evidence="2" key="1">
    <citation type="submission" date="2017-02" db="EMBL/GenBank/DDBJ databases">
        <authorList>
            <person name="Varghese N."/>
            <person name="Submissions S."/>
        </authorList>
    </citation>
    <scope>NUCLEOTIDE SEQUENCE [LARGE SCALE GENOMIC DNA]</scope>
    <source>
        <strain evidence="2">ATCC 27094</strain>
    </source>
</reference>
<evidence type="ECO:0000313" key="1">
    <source>
        <dbReference type="EMBL" id="SKA17748.1"/>
    </source>
</evidence>
<keyword evidence="2" id="KW-1185">Reference proteome</keyword>
<sequence length="201" mass="22855">MADALDLSTPTTQLDAVNWSLRANGFPPINSLSGVIGRDASAALTWLADATRELCLKGFWFCRRHVSLVPDDNGYLNLPGNCLSIASPNWHDLWREGLFPDPGMRDDWLRLRPVMRQGKVFSVINQTYVWTRPLTILMREAINFEDMPEEARRYLQVLAASYLNGGTLRSPDVDKRLQPLLTLTWDALIDAELENSDHRFL</sequence>
<dbReference type="OrthoDB" id="6875093at2"/>
<dbReference type="RefSeq" id="WP_085935672.1">
    <property type="nucleotide sequence ID" value="NZ_FUWJ01000005.1"/>
</dbReference>
<gene>
    <name evidence="1" type="ORF">SAMN02745126_04003</name>
</gene>
<dbReference type="EMBL" id="FUWJ01000005">
    <property type="protein sequence ID" value="SKA17748.1"/>
    <property type="molecule type" value="Genomic_DNA"/>
</dbReference>
<accession>A0A1T4RPS2</accession>
<evidence type="ECO:0000313" key="2">
    <source>
        <dbReference type="Proteomes" id="UP000190092"/>
    </source>
</evidence>
<dbReference type="STRING" id="225324.SAMN02745126_04003"/>
<dbReference type="InterPro" id="IPR033767">
    <property type="entry name" value="Tail_Gp11"/>
</dbReference>
<proteinExistence type="predicted"/>
<protein>
    <submittedName>
        <fullName evidence="1">Uncharacterized protein</fullName>
    </submittedName>
</protein>
<dbReference type="Pfam" id="PF17212">
    <property type="entry name" value="Tube"/>
    <property type="match status" value="1"/>
</dbReference>